<dbReference type="PANTHER" id="PTHR11817">
    <property type="entry name" value="PYRUVATE KINASE"/>
    <property type="match status" value="1"/>
</dbReference>
<dbReference type="Pfam" id="PF00224">
    <property type="entry name" value="PK"/>
    <property type="match status" value="1"/>
</dbReference>
<dbReference type="SUPFAM" id="SSF52935">
    <property type="entry name" value="PK C-terminal domain-like"/>
    <property type="match status" value="1"/>
</dbReference>
<dbReference type="Gene3D" id="3.40.1380.20">
    <property type="entry name" value="Pyruvate kinase, C-terminal domain"/>
    <property type="match status" value="1"/>
</dbReference>
<dbReference type="GO" id="GO:0005524">
    <property type="term" value="F:ATP binding"/>
    <property type="evidence" value="ECO:0007669"/>
    <property type="project" value="UniProtKB-KW"/>
</dbReference>
<evidence type="ECO:0000256" key="2">
    <source>
        <dbReference type="ARBA" id="ARBA00004997"/>
    </source>
</evidence>
<organism evidence="17 18">
    <name type="scientific">Nannocystis exedens</name>
    <dbReference type="NCBI Taxonomy" id="54"/>
    <lineage>
        <taxon>Bacteria</taxon>
        <taxon>Pseudomonadati</taxon>
        <taxon>Myxococcota</taxon>
        <taxon>Polyangia</taxon>
        <taxon>Nannocystales</taxon>
        <taxon>Nannocystaceae</taxon>
        <taxon>Nannocystis</taxon>
    </lineage>
</organism>
<dbReference type="EMBL" id="FOMX01000013">
    <property type="protein sequence ID" value="SFE41279.1"/>
    <property type="molecule type" value="Genomic_DNA"/>
</dbReference>
<keyword evidence="11 14" id="KW-0324">Glycolysis</keyword>
<evidence type="ECO:0000256" key="8">
    <source>
        <dbReference type="ARBA" id="ARBA00022777"/>
    </source>
</evidence>
<feature type="domain" description="Pyruvate kinase C-terminal" evidence="16">
    <location>
        <begin position="360"/>
        <end position="475"/>
    </location>
</feature>
<evidence type="ECO:0000313" key="18">
    <source>
        <dbReference type="Proteomes" id="UP000199400"/>
    </source>
</evidence>
<dbReference type="Gene3D" id="2.40.33.10">
    <property type="entry name" value="PK beta-barrel domain-like"/>
    <property type="match status" value="1"/>
</dbReference>
<comment type="similarity">
    <text evidence="3 14">Belongs to the pyruvate kinase family.</text>
</comment>
<dbReference type="GO" id="GO:0000287">
    <property type="term" value="F:magnesium ion binding"/>
    <property type="evidence" value="ECO:0007669"/>
    <property type="project" value="UniProtKB-UniRule"/>
</dbReference>
<dbReference type="GO" id="GO:0030955">
    <property type="term" value="F:potassium ion binding"/>
    <property type="evidence" value="ECO:0007669"/>
    <property type="project" value="UniProtKB-UniRule"/>
</dbReference>
<keyword evidence="10 14" id="KW-0460">Magnesium</keyword>
<keyword evidence="7" id="KW-0547">Nucleotide-binding</keyword>
<dbReference type="PROSITE" id="PS00110">
    <property type="entry name" value="PYRUVATE_KINASE"/>
    <property type="match status" value="1"/>
</dbReference>
<dbReference type="NCBIfam" id="TIGR01064">
    <property type="entry name" value="pyruv_kin"/>
    <property type="match status" value="1"/>
</dbReference>
<gene>
    <name evidence="17" type="ORF">SAMN02745121_04173</name>
</gene>
<dbReference type="InterPro" id="IPR040442">
    <property type="entry name" value="Pyrv_kinase-like_dom_sf"/>
</dbReference>
<evidence type="ECO:0000256" key="9">
    <source>
        <dbReference type="ARBA" id="ARBA00022840"/>
    </source>
</evidence>
<comment type="cofactor">
    <cofactor evidence="1">
        <name>K(+)</name>
        <dbReference type="ChEBI" id="CHEBI:29103"/>
    </cofactor>
</comment>
<dbReference type="PRINTS" id="PR01050">
    <property type="entry name" value="PYRUVTKNASE"/>
</dbReference>
<evidence type="ECO:0000256" key="5">
    <source>
        <dbReference type="ARBA" id="ARBA00022679"/>
    </source>
</evidence>
<dbReference type="UniPathway" id="UPA00109">
    <property type="reaction ID" value="UER00188"/>
</dbReference>
<keyword evidence="9" id="KW-0067">ATP-binding</keyword>
<evidence type="ECO:0000256" key="10">
    <source>
        <dbReference type="ARBA" id="ARBA00022842"/>
    </source>
</evidence>
<dbReference type="InterPro" id="IPR015795">
    <property type="entry name" value="Pyrv_Knase_C"/>
</dbReference>
<dbReference type="Proteomes" id="UP000199400">
    <property type="component" value="Unassembled WGS sequence"/>
</dbReference>
<dbReference type="GO" id="GO:0004743">
    <property type="term" value="F:pyruvate kinase activity"/>
    <property type="evidence" value="ECO:0007669"/>
    <property type="project" value="UniProtKB-UniRule"/>
</dbReference>
<keyword evidence="5 14" id="KW-0808">Transferase</keyword>
<dbReference type="AlphaFoldDB" id="A0A1I2ABV5"/>
<proteinExistence type="inferred from homology"/>
<keyword evidence="12 17" id="KW-0670">Pyruvate</keyword>
<reference evidence="18" key="1">
    <citation type="submission" date="2016-10" db="EMBL/GenBank/DDBJ databases">
        <authorList>
            <person name="Varghese N."/>
            <person name="Submissions S."/>
        </authorList>
    </citation>
    <scope>NUCLEOTIDE SEQUENCE [LARGE SCALE GENOMIC DNA]</scope>
    <source>
        <strain evidence="18">ATCC 25963</strain>
    </source>
</reference>
<dbReference type="Pfam" id="PF02887">
    <property type="entry name" value="PK_C"/>
    <property type="match status" value="1"/>
</dbReference>
<dbReference type="InterPro" id="IPR001697">
    <property type="entry name" value="Pyr_Knase"/>
</dbReference>
<evidence type="ECO:0000256" key="7">
    <source>
        <dbReference type="ARBA" id="ARBA00022741"/>
    </source>
</evidence>
<dbReference type="InterPro" id="IPR015806">
    <property type="entry name" value="Pyrv_Knase_insert_dom_sf"/>
</dbReference>
<comment type="catalytic activity">
    <reaction evidence="14">
        <text>pyruvate + ATP = phosphoenolpyruvate + ADP + H(+)</text>
        <dbReference type="Rhea" id="RHEA:18157"/>
        <dbReference type="ChEBI" id="CHEBI:15361"/>
        <dbReference type="ChEBI" id="CHEBI:15378"/>
        <dbReference type="ChEBI" id="CHEBI:30616"/>
        <dbReference type="ChEBI" id="CHEBI:58702"/>
        <dbReference type="ChEBI" id="CHEBI:456216"/>
        <dbReference type="EC" id="2.7.1.40"/>
    </reaction>
</comment>
<name>A0A1I2ABV5_9BACT</name>
<dbReference type="NCBIfam" id="NF004978">
    <property type="entry name" value="PRK06354.1"/>
    <property type="match status" value="1"/>
</dbReference>
<evidence type="ECO:0000256" key="6">
    <source>
        <dbReference type="ARBA" id="ARBA00022723"/>
    </source>
</evidence>
<dbReference type="InterPro" id="IPR036918">
    <property type="entry name" value="Pyrv_Knase_C_sf"/>
</dbReference>
<sequence length="487" mass="52709">MMRAMSLPPLRRAKIVCTIGPSSQDQIGALISAGMNVARLNFSHGSYEDHTRVFQTIRSEASARDIAVAVLADLQGPKIRVGKIPAPGFELKVNDEFILSVDPESKVEPGRVTVDYPHLAGEVKPGDRILMDDGALELRVTGVEGADIKTSVVTGGMLTSRKGVNLPGVHLSLPSMTEKDKEDLRFALELGVDLVAISFVRQPEDVLAVRTMMEEFGRVVPIVAKIEKPEAVTNLKSILEVSNGIMIARGDLGVEIGPEEVPVIQKQGIELANRVGKLVITATQMLDSMIRNPRPTRAEASDVANAVLDGSDAVMLSGETASGAYPLQAVHTMDKIVRSIERQERYWREPSDLDLGHSTNAIARAAVVCCKSLPDTKAIVTYTVSGGIARLVSDYRPRVPIFAFTPNPATYQALAVYWGVVPVLFTVSSPHGNSIFVDIDRLILSRGMLARGDRIVITLGYPVKDHKSVNLLKLHVVGESLPPPPNM</sequence>
<dbReference type="FunFam" id="2.40.33.10:FF:000001">
    <property type="entry name" value="Pyruvate kinase"/>
    <property type="match status" value="1"/>
</dbReference>
<dbReference type="GO" id="GO:0016301">
    <property type="term" value="F:kinase activity"/>
    <property type="evidence" value="ECO:0007669"/>
    <property type="project" value="UniProtKB-KW"/>
</dbReference>
<dbReference type="NCBIfam" id="NF004491">
    <property type="entry name" value="PRK05826.1"/>
    <property type="match status" value="1"/>
</dbReference>
<dbReference type="STRING" id="54.SAMN02745121_04173"/>
<comment type="pathway">
    <text evidence="2 14">Carbohydrate degradation; glycolysis; pyruvate from D-glyceraldehyde 3-phosphate: step 5/5.</text>
</comment>
<evidence type="ECO:0000256" key="13">
    <source>
        <dbReference type="NCBIfam" id="TIGR01064"/>
    </source>
</evidence>
<evidence type="ECO:0000256" key="11">
    <source>
        <dbReference type="ARBA" id="ARBA00023152"/>
    </source>
</evidence>
<evidence type="ECO:0000313" key="17">
    <source>
        <dbReference type="EMBL" id="SFE41279.1"/>
    </source>
</evidence>
<keyword evidence="6" id="KW-0479">Metal-binding</keyword>
<dbReference type="SUPFAM" id="SSF50800">
    <property type="entry name" value="PK beta-barrel domain-like"/>
    <property type="match status" value="1"/>
</dbReference>
<evidence type="ECO:0000256" key="14">
    <source>
        <dbReference type="RuleBase" id="RU000504"/>
    </source>
</evidence>
<evidence type="ECO:0000256" key="4">
    <source>
        <dbReference type="ARBA" id="ARBA00012142"/>
    </source>
</evidence>
<evidence type="ECO:0000259" key="15">
    <source>
        <dbReference type="Pfam" id="PF00224"/>
    </source>
</evidence>
<evidence type="ECO:0000256" key="1">
    <source>
        <dbReference type="ARBA" id="ARBA00001958"/>
    </source>
</evidence>
<keyword evidence="8 14" id="KW-0418">Kinase</keyword>
<dbReference type="InterPro" id="IPR015813">
    <property type="entry name" value="Pyrv/PenolPyrv_kinase-like_dom"/>
</dbReference>
<dbReference type="InterPro" id="IPR011037">
    <property type="entry name" value="Pyrv_Knase-like_insert_dom_sf"/>
</dbReference>
<dbReference type="Gene3D" id="3.20.20.60">
    <property type="entry name" value="Phosphoenolpyruvate-binding domains"/>
    <property type="match status" value="1"/>
</dbReference>
<dbReference type="SUPFAM" id="SSF51621">
    <property type="entry name" value="Phosphoenolpyruvate/pyruvate domain"/>
    <property type="match status" value="1"/>
</dbReference>
<evidence type="ECO:0000256" key="12">
    <source>
        <dbReference type="ARBA" id="ARBA00023317"/>
    </source>
</evidence>
<evidence type="ECO:0000256" key="3">
    <source>
        <dbReference type="ARBA" id="ARBA00008663"/>
    </source>
</evidence>
<dbReference type="InterPro" id="IPR018209">
    <property type="entry name" value="Pyrv_Knase_AS"/>
</dbReference>
<protein>
    <recommendedName>
        <fullName evidence="4 13">Pyruvate kinase</fullName>
        <ecNumber evidence="4 13">2.7.1.40</ecNumber>
    </recommendedName>
</protein>
<dbReference type="InterPro" id="IPR015793">
    <property type="entry name" value="Pyrv_Knase_brl"/>
</dbReference>
<accession>A0A1I2ABV5</accession>
<feature type="domain" description="Pyruvate kinase barrel" evidence="15">
    <location>
        <begin position="11"/>
        <end position="330"/>
    </location>
</feature>
<keyword evidence="18" id="KW-1185">Reference proteome</keyword>
<dbReference type="EC" id="2.7.1.40" evidence="4 13"/>
<evidence type="ECO:0000259" key="16">
    <source>
        <dbReference type="Pfam" id="PF02887"/>
    </source>
</evidence>